<dbReference type="OrthoDB" id="31314at2157"/>
<dbReference type="HOGENOM" id="CLU_148441_0_0_2"/>
<proteinExistence type="predicted"/>
<dbReference type="Proteomes" id="UP000013307">
    <property type="component" value="Chromosome"/>
</dbReference>
<protein>
    <recommendedName>
        <fullName evidence="1">ASCH domain-containing protein</fullName>
    </recommendedName>
</protein>
<dbReference type="SUPFAM" id="SSF88697">
    <property type="entry name" value="PUA domain-like"/>
    <property type="match status" value="1"/>
</dbReference>
<feature type="domain" description="ASCH" evidence="1">
    <location>
        <begin position="4"/>
        <end position="103"/>
    </location>
</feature>
<accession>N0BI61</accession>
<sequence>MQSINFDSKFVEMIRLGRKKSTIRRGIKIFSKGSVVNLTSDGRVFGKARIIKVIVKRLDEIGEEDAKLDGFESREELFSELKRIYGSIDEKEFFTIIHFEVID</sequence>
<evidence type="ECO:0000259" key="1">
    <source>
        <dbReference type="SMART" id="SM01022"/>
    </source>
</evidence>
<dbReference type="AlphaFoldDB" id="N0BI61"/>
<dbReference type="STRING" id="387631.Asulf_00100"/>
<name>N0BI61_9EURY</name>
<dbReference type="Gene3D" id="2.30.130.30">
    <property type="entry name" value="Hypothetical protein"/>
    <property type="match status" value="1"/>
</dbReference>
<dbReference type="Pfam" id="PF04266">
    <property type="entry name" value="ASCH"/>
    <property type="match status" value="1"/>
</dbReference>
<reference evidence="2 3" key="1">
    <citation type="journal article" date="2013" name="Genome Announc.">
        <title>Complete Genome Sequence of the Thermophilic and Facultatively Chemolithoautotrophic Sulfate Reducer Archaeoglobus sulfaticallidus Strain PM70-1T.</title>
        <authorList>
            <person name="Stokke R."/>
            <person name="Hocking W.P."/>
            <person name="Steinsbu B.O."/>
            <person name="Steen I.H."/>
        </authorList>
    </citation>
    <scope>NUCLEOTIDE SEQUENCE [LARGE SCALE GENOMIC DNA]</scope>
    <source>
        <strain evidence="2">PM70-1</strain>
    </source>
</reference>
<keyword evidence="3" id="KW-1185">Reference proteome</keyword>
<dbReference type="SMART" id="SM01022">
    <property type="entry name" value="ASCH"/>
    <property type="match status" value="1"/>
</dbReference>
<organism evidence="2 3">
    <name type="scientific">Archaeoglobus sulfaticallidus PM70-1</name>
    <dbReference type="NCBI Taxonomy" id="387631"/>
    <lineage>
        <taxon>Archaea</taxon>
        <taxon>Methanobacteriati</taxon>
        <taxon>Methanobacteriota</taxon>
        <taxon>Archaeoglobi</taxon>
        <taxon>Archaeoglobales</taxon>
        <taxon>Archaeoglobaceae</taxon>
        <taxon>Archaeoglobus</taxon>
    </lineage>
</organism>
<dbReference type="InterPro" id="IPR015947">
    <property type="entry name" value="PUA-like_sf"/>
</dbReference>
<dbReference type="KEGG" id="ast:Asulf_00100"/>
<dbReference type="CDD" id="cd06552">
    <property type="entry name" value="ASCH_yqfb_like"/>
    <property type="match status" value="1"/>
</dbReference>
<dbReference type="InterPro" id="IPR007374">
    <property type="entry name" value="ASCH_domain"/>
</dbReference>
<dbReference type="eggNOG" id="arCOG00400">
    <property type="taxonomic scope" value="Archaea"/>
</dbReference>
<gene>
    <name evidence="2" type="ORF">Asulf_00100</name>
</gene>
<evidence type="ECO:0000313" key="2">
    <source>
        <dbReference type="EMBL" id="AGK60136.1"/>
    </source>
</evidence>
<dbReference type="EMBL" id="CP005290">
    <property type="protein sequence ID" value="AGK60136.1"/>
    <property type="molecule type" value="Genomic_DNA"/>
</dbReference>
<dbReference type="PANTHER" id="PTHR42250">
    <property type="entry name" value="ASCH DOMAIN-CONTAINING PROTEIN"/>
    <property type="match status" value="1"/>
</dbReference>
<dbReference type="PANTHER" id="PTHR42250:SF1">
    <property type="entry name" value="ASCH DOMAIN-CONTAINING PROTEIN"/>
    <property type="match status" value="1"/>
</dbReference>
<evidence type="ECO:0000313" key="3">
    <source>
        <dbReference type="Proteomes" id="UP000013307"/>
    </source>
</evidence>